<dbReference type="NCBIfam" id="TIGR01845">
    <property type="entry name" value="outer_NodT"/>
    <property type="match status" value="1"/>
</dbReference>
<dbReference type="PANTHER" id="PTHR30203:SF33">
    <property type="entry name" value="BLR4455 PROTEIN"/>
    <property type="match status" value="1"/>
</dbReference>
<dbReference type="GO" id="GO:0005886">
    <property type="term" value="C:plasma membrane"/>
    <property type="evidence" value="ECO:0007669"/>
    <property type="project" value="UniProtKB-SubCell"/>
</dbReference>
<protein>
    <submittedName>
        <fullName evidence="3">RND transporter</fullName>
    </submittedName>
</protein>
<feature type="signal peptide" evidence="2">
    <location>
        <begin position="1"/>
        <end position="22"/>
    </location>
</feature>
<evidence type="ECO:0000256" key="1">
    <source>
        <dbReference type="ARBA" id="ARBA00007613"/>
    </source>
</evidence>
<dbReference type="PANTHER" id="PTHR30203">
    <property type="entry name" value="OUTER MEMBRANE CATION EFFLUX PROTEIN"/>
    <property type="match status" value="1"/>
</dbReference>
<name>A0A2A4IAS5_9SPHN</name>
<keyword evidence="4" id="KW-1185">Reference proteome</keyword>
<keyword evidence="2" id="KW-0732">Signal</keyword>
<keyword evidence="2" id="KW-0472">Membrane</keyword>
<reference evidence="3 4" key="1">
    <citation type="submission" date="2017-09" db="EMBL/GenBank/DDBJ databases">
        <title>Sphingomonas adhaesiva DSM 7418, whole genome shotgun sequence.</title>
        <authorList>
            <person name="Feng G."/>
            <person name="Zhu H."/>
        </authorList>
    </citation>
    <scope>NUCLEOTIDE SEQUENCE [LARGE SCALE GENOMIC DNA]</scope>
    <source>
        <strain evidence="3 4">DSM 7418</strain>
    </source>
</reference>
<comment type="similarity">
    <text evidence="1 2">Belongs to the outer membrane factor (OMF) (TC 1.B.17) family.</text>
</comment>
<dbReference type="Gene3D" id="1.20.1600.10">
    <property type="entry name" value="Outer membrane efflux proteins (OEP)"/>
    <property type="match status" value="1"/>
</dbReference>
<organism evidence="3 4">
    <name type="scientific">Sphingomonas adhaesiva</name>
    <dbReference type="NCBI Taxonomy" id="28212"/>
    <lineage>
        <taxon>Bacteria</taxon>
        <taxon>Pseudomonadati</taxon>
        <taxon>Pseudomonadota</taxon>
        <taxon>Alphaproteobacteria</taxon>
        <taxon>Sphingomonadales</taxon>
        <taxon>Sphingomonadaceae</taxon>
        <taxon>Sphingomonas</taxon>
    </lineage>
</organism>
<dbReference type="SUPFAM" id="SSF56954">
    <property type="entry name" value="Outer membrane efflux proteins (OEP)"/>
    <property type="match status" value="1"/>
</dbReference>
<evidence type="ECO:0000256" key="2">
    <source>
        <dbReference type="RuleBase" id="RU362097"/>
    </source>
</evidence>
<dbReference type="Pfam" id="PF02321">
    <property type="entry name" value="OEP"/>
    <property type="match status" value="2"/>
</dbReference>
<keyword evidence="2" id="KW-0812">Transmembrane</keyword>
<sequence>MIRRSALLAALLLAGCTLPGKRAPAPDAAAVAPPPAWRTALGPGAPIRADWWQGFGDPQLTALVERALANNVDVLTAAARVEEARAAEALARAQLLPQIGGTVPETQGQTLTAFGTTSRAIGAQPGVNASYDLDLFGRLRQASRAARAQLLATEAARDTVRLATAAAAASGYVTLRALDQRLAIAQATLAARQDALRIARRRFEAGYSSRLEYRQAQGEYAATQQLVPAAQLAITRQENALSLLTGDAPRAIARGLALDRIAAPAIPDGLPADLLRRRPDLYQAEQTLVAADRTLDSQRAAMLPNLSLTGSAGLVLSTALAQPQAIFSLGASILAPLFDGGRLRAQERAATARRDQAAFAYRRTALTAFREVEDALAGVRRTGEQARALGDQATAARGALQNATNRYRAGYSGYLEQLDAQRNLLTAELALVQTEADRLSAYVALYQAMGGGWSPGDVQAVAGQR</sequence>
<accession>A0A2A4IAS5</accession>
<keyword evidence="2" id="KW-0449">Lipoprotein</keyword>
<evidence type="ECO:0000313" key="3">
    <source>
        <dbReference type="EMBL" id="PCG14883.1"/>
    </source>
</evidence>
<feature type="chain" id="PRO_5011810358" evidence="2">
    <location>
        <begin position="23"/>
        <end position="465"/>
    </location>
</feature>
<proteinExistence type="inferred from homology"/>
<dbReference type="InterPro" id="IPR003423">
    <property type="entry name" value="OMP_efflux"/>
</dbReference>
<comment type="subcellular location">
    <subcellularLocation>
        <location evidence="2">Cell membrane</location>
        <topology evidence="2">Lipid-anchor</topology>
    </subcellularLocation>
</comment>
<dbReference type="PROSITE" id="PS51257">
    <property type="entry name" value="PROKAR_LIPOPROTEIN"/>
    <property type="match status" value="1"/>
</dbReference>
<dbReference type="EMBL" id="NWVC01000002">
    <property type="protein sequence ID" value="PCG14883.1"/>
    <property type="molecule type" value="Genomic_DNA"/>
</dbReference>
<dbReference type="InterPro" id="IPR010131">
    <property type="entry name" value="MdtP/NodT-like"/>
</dbReference>
<dbReference type="RefSeq" id="WP_066706537.1">
    <property type="nucleotide sequence ID" value="NZ_NWVC01000002.1"/>
</dbReference>
<dbReference type="GO" id="GO:0015562">
    <property type="term" value="F:efflux transmembrane transporter activity"/>
    <property type="evidence" value="ECO:0007669"/>
    <property type="project" value="InterPro"/>
</dbReference>
<dbReference type="AlphaFoldDB" id="A0A2A4IAS5"/>
<keyword evidence="2" id="KW-1134">Transmembrane beta strand</keyword>
<keyword evidence="2" id="KW-0564">Palmitate</keyword>
<evidence type="ECO:0000313" key="4">
    <source>
        <dbReference type="Proteomes" id="UP000218323"/>
    </source>
</evidence>
<comment type="caution">
    <text evidence="3">The sequence shown here is derived from an EMBL/GenBank/DDBJ whole genome shotgun (WGS) entry which is preliminary data.</text>
</comment>
<dbReference type="Gene3D" id="2.20.200.10">
    <property type="entry name" value="Outer membrane efflux proteins (OEP)"/>
    <property type="match status" value="1"/>
</dbReference>
<gene>
    <name evidence="3" type="ORF">COA07_04700</name>
</gene>
<dbReference type="Proteomes" id="UP000218323">
    <property type="component" value="Unassembled WGS sequence"/>
</dbReference>